<evidence type="ECO:0000256" key="6">
    <source>
        <dbReference type="SAM" id="Phobius"/>
    </source>
</evidence>
<evidence type="ECO:0000256" key="2">
    <source>
        <dbReference type="ARBA" id="ARBA00022692"/>
    </source>
</evidence>
<dbReference type="GO" id="GO:0005509">
    <property type="term" value="F:calcium ion binding"/>
    <property type="evidence" value="ECO:0007669"/>
    <property type="project" value="InterPro"/>
</dbReference>
<keyword evidence="4 6" id="KW-0472">Membrane</keyword>
<dbReference type="InterPro" id="IPR012879">
    <property type="entry name" value="CCDC47"/>
</dbReference>
<comment type="subcellular location">
    <subcellularLocation>
        <location evidence="1">Membrane</location>
        <topology evidence="1">Single-pass membrane protein</topology>
    </subcellularLocation>
</comment>
<dbReference type="PANTHER" id="PTHR12883:SF0">
    <property type="entry name" value="PAT COMPLEX SUBUNIT CCDC47"/>
    <property type="match status" value="1"/>
</dbReference>
<reference evidence="7 8" key="1">
    <citation type="submission" date="2017-04" db="EMBL/GenBank/DDBJ databases">
        <title>Genome sequencing of [Candida] sorbophila.</title>
        <authorList>
            <person name="Ahn J.O."/>
        </authorList>
    </citation>
    <scope>NUCLEOTIDE SEQUENCE [LARGE SCALE GENOMIC DNA]</scope>
    <source>
        <strain evidence="7 8">DS02</strain>
    </source>
</reference>
<feature type="transmembrane region" description="Helical" evidence="6">
    <location>
        <begin position="55"/>
        <end position="73"/>
    </location>
</feature>
<dbReference type="AlphaFoldDB" id="A0A2T0FGA3"/>
<dbReference type="GO" id="GO:0016020">
    <property type="term" value="C:membrane"/>
    <property type="evidence" value="ECO:0007669"/>
    <property type="project" value="UniProtKB-SubCell"/>
</dbReference>
<feature type="compositionally biased region" description="Basic and acidic residues" evidence="5">
    <location>
        <begin position="350"/>
        <end position="368"/>
    </location>
</feature>
<dbReference type="Pfam" id="PF07946">
    <property type="entry name" value="CCDC47"/>
    <property type="match status" value="1"/>
</dbReference>
<keyword evidence="3 6" id="KW-1133">Transmembrane helix</keyword>
<accession>A0A2T0FGA3</accession>
<protein>
    <recommendedName>
        <fullName evidence="9">DUF1682-domain-containing protein</fullName>
    </recommendedName>
</protein>
<dbReference type="RefSeq" id="XP_024663967.1">
    <property type="nucleotide sequence ID" value="XM_024808199.1"/>
</dbReference>
<gene>
    <name evidence="7" type="ORF">B9G98_01641</name>
</gene>
<dbReference type="Proteomes" id="UP000238350">
    <property type="component" value="Unassembled WGS sequence"/>
</dbReference>
<dbReference type="GeneID" id="36515390"/>
<feature type="compositionally biased region" description="Basic and acidic residues" evidence="5">
    <location>
        <begin position="334"/>
        <end position="343"/>
    </location>
</feature>
<comment type="caution">
    <text evidence="7">The sequence shown here is derived from an EMBL/GenBank/DDBJ whole genome shotgun (WGS) entry which is preliminary data.</text>
</comment>
<dbReference type="STRING" id="45607.A0A2T0FGA3"/>
<dbReference type="OrthoDB" id="10039147at2759"/>
<dbReference type="PANTHER" id="PTHR12883">
    <property type="entry name" value="ADIPOCYTE-SPECIFIC PROTEIN 4-RELATED"/>
    <property type="match status" value="1"/>
</dbReference>
<keyword evidence="8" id="KW-1185">Reference proteome</keyword>
<evidence type="ECO:0000256" key="3">
    <source>
        <dbReference type="ARBA" id="ARBA00022989"/>
    </source>
</evidence>
<evidence type="ECO:0000313" key="7">
    <source>
        <dbReference type="EMBL" id="PRT54021.1"/>
    </source>
</evidence>
<dbReference type="GO" id="GO:0032469">
    <property type="term" value="P:endoplasmic reticulum calcium ion homeostasis"/>
    <property type="evidence" value="ECO:0007669"/>
    <property type="project" value="InterPro"/>
</dbReference>
<proteinExistence type="predicted"/>
<evidence type="ECO:0000256" key="5">
    <source>
        <dbReference type="SAM" id="MobiDB-lite"/>
    </source>
</evidence>
<dbReference type="GO" id="GO:0005783">
    <property type="term" value="C:endoplasmic reticulum"/>
    <property type="evidence" value="ECO:0007669"/>
    <property type="project" value="InterPro"/>
</dbReference>
<evidence type="ECO:0008006" key="9">
    <source>
        <dbReference type="Google" id="ProtNLM"/>
    </source>
</evidence>
<dbReference type="EMBL" id="NDIQ01000001">
    <property type="protein sequence ID" value="PRT54021.1"/>
    <property type="molecule type" value="Genomic_DNA"/>
</dbReference>
<evidence type="ECO:0000256" key="1">
    <source>
        <dbReference type="ARBA" id="ARBA00004167"/>
    </source>
</evidence>
<name>A0A2T0FGA3_9ASCO</name>
<sequence length="377" mass="42571">MLTGLILMAATVAAEPTHLQKILAAISGNDGIPAAKWNELTFLERVKIHDWTKELFIFAVFGVYFAIHFWGVSTNRKHVDRFMGAAEPVIAEQFAMVGCTPQMKIVKDSAVRYTTYASGRVNIESLLVRFYALERQNLILNTIGLFFPAARSLEGLRDHALVTLTPHDPTAIEPQIFAVVSKFGMQQAREDNYYLSLTRTTESSKLPASLVFMAEHNEIIESIFTGTLAEAITNAEDILEYFAITDQGIDAPTEVSEVAPKIRVYLSVRYPSNKAQSEALAKLVDAAINAVDFMINKKPLRSEVARKIRASREEQIKKIEKAAEALKKEELEAKKAEERREQAKQQNSLSEKEERKLAKKQQEKEARKQRARMTRRQ</sequence>
<keyword evidence="2 6" id="KW-0812">Transmembrane</keyword>
<feature type="region of interest" description="Disordered" evidence="5">
    <location>
        <begin position="334"/>
        <end position="377"/>
    </location>
</feature>
<evidence type="ECO:0000256" key="4">
    <source>
        <dbReference type="ARBA" id="ARBA00023136"/>
    </source>
</evidence>
<organism evidence="7 8">
    <name type="scientific">Wickerhamiella sorbophila</name>
    <dbReference type="NCBI Taxonomy" id="45607"/>
    <lineage>
        <taxon>Eukaryota</taxon>
        <taxon>Fungi</taxon>
        <taxon>Dikarya</taxon>
        <taxon>Ascomycota</taxon>
        <taxon>Saccharomycotina</taxon>
        <taxon>Dipodascomycetes</taxon>
        <taxon>Dipodascales</taxon>
        <taxon>Trichomonascaceae</taxon>
        <taxon>Wickerhamiella</taxon>
    </lineage>
</organism>
<evidence type="ECO:0000313" key="8">
    <source>
        <dbReference type="Proteomes" id="UP000238350"/>
    </source>
</evidence>